<reference evidence="2" key="1">
    <citation type="submission" date="2023-06" db="EMBL/GenBank/DDBJ databases">
        <title>Cytophagales bacterium Strain LB-30, isolated from soil.</title>
        <authorList>
            <person name="Liu B."/>
        </authorList>
    </citation>
    <scope>NUCLEOTIDE SEQUENCE</scope>
    <source>
        <strain evidence="2">LB-30</strain>
    </source>
</reference>
<evidence type="ECO:0000313" key="2">
    <source>
        <dbReference type="EMBL" id="MDN4163967.1"/>
    </source>
</evidence>
<dbReference type="RefSeq" id="WP_320002496.1">
    <property type="nucleotide sequence ID" value="NZ_JAUHJS010000001.1"/>
</dbReference>
<comment type="caution">
    <text evidence="2">The sequence shown here is derived from an EMBL/GenBank/DDBJ whole genome shotgun (WGS) entry which is preliminary data.</text>
</comment>
<sequence>MNLLLTIIVIYAMFFAGIHLLFYTIRILEKTTFKHYDLEYKSLESVADSLLLDKIELLDRFDDLKKAYNSQKSIGYVFYCVNPKEPYNKLYLLLHGSGVFTLDSPQQATIFPFDKTPQEHLEHFKIPNPIELVFPFKGGVEKQTKGLQVEQVFLRPNYEFCPLRKPMYRKT</sequence>
<dbReference type="EMBL" id="JAUHJS010000001">
    <property type="protein sequence ID" value="MDN4163967.1"/>
    <property type="molecule type" value="Genomic_DNA"/>
</dbReference>
<accession>A0ABT8F0L2</accession>
<keyword evidence="1" id="KW-1133">Transmembrane helix</keyword>
<keyword evidence="1" id="KW-0812">Transmembrane</keyword>
<feature type="transmembrane region" description="Helical" evidence="1">
    <location>
        <begin position="6"/>
        <end position="25"/>
    </location>
</feature>
<name>A0ABT8F0L2_9BACT</name>
<evidence type="ECO:0008006" key="4">
    <source>
        <dbReference type="Google" id="ProtNLM"/>
    </source>
</evidence>
<gene>
    <name evidence="2" type="ORF">QWY31_00560</name>
</gene>
<evidence type="ECO:0000256" key="1">
    <source>
        <dbReference type="SAM" id="Phobius"/>
    </source>
</evidence>
<proteinExistence type="predicted"/>
<dbReference type="Proteomes" id="UP001168552">
    <property type="component" value="Unassembled WGS sequence"/>
</dbReference>
<keyword evidence="3" id="KW-1185">Reference proteome</keyword>
<organism evidence="2 3">
    <name type="scientific">Shiella aurantiaca</name>
    <dbReference type="NCBI Taxonomy" id="3058365"/>
    <lineage>
        <taxon>Bacteria</taxon>
        <taxon>Pseudomonadati</taxon>
        <taxon>Bacteroidota</taxon>
        <taxon>Cytophagia</taxon>
        <taxon>Cytophagales</taxon>
        <taxon>Shiellaceae</taxon>
        <taxon>Shiella</taxon>
    </lineage>
</organism>
<protein>
    <recommendedName>
        <fullName evidence="4">Cyclic nucleotide-binding domain-containing protein</fullName>
    </recommendedName>
</protein>
<keyword evidence="1" id="KW-0472">Membrane</keyword>
<evidence type="ECO:0000313" key="3">
    <source>
        <dbReference type="Proteomes" id="UP001168552"/>
    </source>
</evidence>